<evidence type="ECO:0000313" key="7">
    <source>
        <dbReference type="Proteomes" id="UP000325155"/>
    </source>
</evidence>
<dbReference type="InterPro" id="IPR001383">
    <property type="entry name" value="Ribosomal_bL28_bact-type"/>
</dbReference>
<keyword evidence="2 5" id="KW-0689">Ribosomal protein</keyword>
<dbReference type="GO" id="GO:1990904">
    <property type="term" value="C:ribonucleoprotein complex"/>
    <property type="evidence" value="ECO:0007669"/>
    <property type="project" value="UniProtKB-KW"/>
</dbReference>
<dbReference type="InterPro" id="IPR037147">
    <property type="entry name" value="Ribosomal_bL28_sf"/>
</dbReference>
<reference evidence="6 7" key="1">
    <citation type="submission" date="2019-08" db="EMBL/GenBank/DDBJ databases">
        <title>Highly reduced genomes of protist endosymbionts show evolutionary convergence.</title>
        <authorList>
            <person name="George E."/>
            <person name="Husnik F."/>
            <person name="Tashyreva D."/>
            <person name="Prokopchuk G."/>
            <person name="Horak A."/>
            <person name="Kwong W.K."/>
            <person name="Lukes J."/>
            <person name="Keeling P.J."/>
        </authorList>
    </citation>
    <scope>NUCLEOTIDE SEQUENCE [LARGE SCALE GENOMIC DNA]</scope>
    <source>
        <strain evidence="6">1605</strain>
    </source>
</reference>
<evidence type="ECO:0000313" key="6">
    <source>
        <dbReference type="EMBL" id="QEK37844.1"/>
    </source>
</evidence>
<keyword evidence="3 5" id="KW-0687">Ribonucleoprotein</keyword>
<evidence type="ECO:0000256" key="2">
    <source>
        <dbReference type="ARBA" id="ARBA00022980"/>
    </source>
</evidence>
<proteinExistence type="inferred from homology"/>
<sequence length="98" mass="11473">MRICLVTGHRVQHGHNVSHANNKTKRLFLPNLHSKNVVSEIRKKEIKILISHRGERTMTKYGGFDQFLLNAKNRKLTVDAKEQKRKLQKYLKKQAKKA</sequence>
<gene>
    <name evidence="5" type="primary">rpmB</name>
    <name evidence="6" type="ORF">FZC35_00370</name>
</gene>
<dbReference type="PANTHER" id="PTHR13528:SF2">
    <property type="entry name" value="LARGE RIBOSOMAL SUBUNIT PROTEIN BL28M"/>
    <property type="match status" value="1"/>
</dbReference>
<evidence type="ECO:0000256" key="4">
    <source>
        <dbReference type="ARBA" id="ARBA00035174"/>
    </source>
</evidence>
<dbReference type="GO" id="GO:0003735">
    <property type="term" value="F:structural constituent of ribosome"/>
    <property type="evidence" value="ECO:0007669"/>
    <property type="project" value="InterPro"/>
</dbReference>
<dbReference type="Gene3D" id="2.30.170.40">
    <property type="entry name" value="Ribosomal protein L28/L24"/>
    <property type="match status" value="1"/>
</dbReference>
<dbReference type="SUPFAM" id="SSF143800">
    <property type="entry name" value="L28p-like"/>
    <property type="match status" value="1"/>
</dbReference>
<dbReference type="GO" id="GO:0006412">
    <property type="term" value="P:translation"/>
    <property type="evidence" value="ECO:0007669"/>
    <property type="project" value="UniProtKB-UniRule"/>
</dbReference>
<dbReference type="Proteomes" id="UP000325155">
    <property type="component" value="Chromosome"/>
</dbReference>
<dbReference type="AlphaFoldDB" id="A0A5C0UFL5"/>
<dbReference type="KEGG" id="cip:FZC35_00370"/>
<evidence type="ECO:0000256" key="1">
    <source>
        <dbReference type="ARBA" id="ARBA00008760"/>
    </source>
</evidence>
<dbReference type="EMBL" id="CP043315">
    <property type="protein sequence ID" value="QEK37844.1"/>
    <property type="molecule type" value="Genomic_DNA"/>
</dbReference>
<accession>A0A5C0UFL5</accession>
<dbReference type="Pfam" id="PF00830">
    <property type="entry name" value="Ribosomal_L28"/>
    <property type="match status" value="1"/>
</dbReference>
<dbReference type="InterPro" id="IPR034704">
    <property type="entry name" value="Ribosomal_bL28/bL31-like_sf"/>
</dbReference>
<keyword evidence="7" id="KW-1185">Reference proteome</keyword>
<dbReference type="NCBIfam" id="TIGR00009">
    <property type="entry name" value="L28"/>
    <property type="match status" value="1"/>
</dbReference>
<dbReference type="HAMAP" id="MF_00373">
    <property type="entry name" value="Ribosomal_bL28"/>
    <property type="match status" value="1"/>
</dbReference>
<dbReference type="GO" id="GO:0005840">
    <property type="term" value="C:ribosome"/>
    <property type="evidence" value="ECO:0007669"/>
    <property type="project" value="UniProtKB-KW"/>
</dbReference>
<dbReference type="PANTHER" id="PTHR13528">
    <property type="entry name" value="39S RIBOSOMAL PROTEIN L28, MITOCHONDRIAL"/>
    <property type="match status" value="1"/>
</dbReference>
<comment type="similarity">
    <text evidence="1 5">Belongs to the bacterial ribosomal protein bL28 family.</text>
</comment>
<dbReference type="InterPro" id="IPR026569">
    <property type="entry name" value="Ribosomal_bL28"/>
</dbReference>
<evidence type="ECO:0000256" key="3">
    <source>
        <dbReference type="ARBA" id="ARBA00023274"/>
    </source>
</evidence>
<name>A0A5C0UFL5_9PROT</name>
<dbReference type="RefSeq" id="WP_148980691.1">
    <property type="nucleotide sequence ID" value="NZ_CP043315.1"/>
</dbReference>
<dbReference type="OrthoDB" id="9805609at2"/>
<protein>
    <recommendedName>
        <fullName evidence="4 5">Large ribosomal subunit protein bL28</fullName>
    </recommendedName>
</protein>
<organism evidence="6 7">
    <name type="scientific">Candidatus Cytomitobacter indipagum</name>
    <dbReference type="NCBI Taxonomy" id="2601575"/>
    <lineage>
        <taxon>Bacteria</taxon>
        <taxon>Pseudomonadati</taxon>
        <taxon>Pseudomonadota</taxon>
        <taxon>Alphaproteobacteria</taxon>
        <taxon>Holosporales</taxon>
        <taxon>Holosporaceae</taxon>
        <taxon>Candidatus Cytomitobacter</taxon>
    </lineage>
</organism>
<evidence type="ECO:0000256" key="5">
    <source>
        <dbReference type="HAMAP-Rule" id="MF_00373"/>
    </source>
</evidence>